<evidence type="ECO:0000313" key="8">
    <source>
        <dbReference type="EMBL" id="KAK3341285.1"/>
    </source>
</evidence>
<keyword evidence="3 7" id="KW-0812">Transmembrane</keyword>
<feature type="transmembrane region" description="Helical" evidence="7">
    <location>
        <begin position="421"/>
        <end position="441"/>
    </location>
</feature>
<evidence type="ECO:0000256" key="2">
    <source>
        <dbReference type="ARBA" id="ARBA00009824"/>
    </source>
</evidence>
<accession>A0AAJ0H5Z7</accession>
<name>A0AAJ0H5Z7_9PEZI</name>
<gene>
    <name evidence="8" type="ORF">B0T25DRAFT_464983</name>
</gene>
<dbReference type="Proteomes" id="UP001275084">
    <property type="component" value="Unassembled WGS sequence"/>
</dbReference>
<keyword evidence="9" id="KW-1185">Reference proteome</keyword>
<reference evidence="8" key="1">
    <citation type="journal article" date="2023" name="Mol. Phylogenet. Evol.">
        <title>Genome-scale phylogeny and comparative genomics of the fungal order Sordariales.</title>
        <authorList>
            <person name="Hensen N."/>
            <person name="Bonometti L."/>
            <person name="Westerberg I."/>
            <person name="Brannstrom I.O."/>
            <person name="Guillou S."/>
            <person name="Cros-Aarteil S."/>
            <person name="Calhoun S."/>
            <person name="Haridas S."/>
            <person name="Kuo A."/>
            <person name="Mondo S."/>
            <person name="Pangilinan J."/>
            <person name="Riley R."/>
            <person name="LaButti K."/>
            <person name="Andreopoulos B."/>
            <person name="Lipzen A."/>
            <person name="Chen C."/>
            <person name="Yan M."/>
            <person name="Daum C."/>
            <person name="Ng V."/>
            <person name="Clum A."/>
            <person name="Steindorff A."/>
            <person name="Ohm R.A."/>
            <person name="Martin F."/>
            <person name="Silar P."/>
            <person name="Natvig D.O."/>
            <person name="Lalanne C."/>
            <person name="Gautier V."/>
            <person name="Ament-Velasquez S.L."/>
            <person name="Kruys A."/>
            <person name="Hutchinson M.I."/>
            <person name="Powell A.J."/>
            <person name="Barry K."/>
            <person name="Miller A.N."/>
            <person name="Grigoriev I.V."/>
            <person name="Debuchy R."/>
            <person name="Gladieux P."/>
            <person name="Hiltunen Thoren M."/>
            <person name="Johannesson H."/>
        </authorList>
    </citation>
    <scope>NUCLEOTIDE SEQUENCE</scope>
    <source>
        <strain evidence="8">CBS 955.72</strain>
    </source>
</reference>
<keyword evidence="5 7" id="KW-0472">Membrane</keyword>
<proteinExistence type="inferred from homology"/>
<keyword evidence="4 7" id="KW-1133">Transmembrane helix</keyword>
<evidence type="ECO:0000256" key="4">
    <source>
        <dbReference type="ARBA" id="ARBA00022989"/>
    </source>
</evidence>
<evidence type="ECO:0000256" key="1">
    <source>
        <dbReference type="ARBA" id="ARBA00004141"/>
    </source>
</evidence>
<comment type="caution">
    <text evidence="8">The sequence shown here is derived from an EMBL/GenBank/DDBJ whole genome shotgun (WGS) entry which is preliminary data.</text>
</comment>
<evidence type="ECO:0000256" key="5">
    <source>
        <dbReference type="ARBA" id="ARBA00023136"/>
    </source>
</evidence>
<dbReference type="GO" id="GO:0016020">
    <property type="term" value="C:membrane"/>
    <property type="evidence" value="ECO:0007669"/>
    <property type="project" value="UniProtKB-SubCell"/>
</dbReference>
<evidence type="ECO:0000256" key="6">
    <source>
        <dbReference type="SAM" id="MobiDB-lite"/>
    </source>
</evidence>
<protein>
    <recommendedName>
        <fullName evidence="10">DUF726-domain-containing protein</fullName>
    </recommendedName>
</protein>
<organism evidence="8 9">
    <name type="scientific">Lasiosphaeria hispida</name>
    <dbReference type="NCBI Taxonomy" id="260671"/>
    <lineage>
        <taxon>Eukaryota</taxon>
        <taxon>Fungi</taxon>
        <taxon>Dikarya</taxon>
        <taxon>Ascomycota</taxon>
        <taxon>Pezizomycotina</taxon>
        <taxon>Sordariomycetes</taxon>
        <taxon>Sordariomycetidae</taxon>
        <taxon>Sordariales</taxon>
        <taxon>Lasiosphaeriaceae</taxon>
        <taxon>Lasiosphaeria</taxon>
    </lineage>
</organism>
<feature type="region of interest" description="Disordered" evidence="6">
    <location>
        <begin position="756"/>
        <end position="822"/>
    </location>
</feature>
<reference evidence="8" key="2">
    <citation type="submission" date="2023-06" db="EMBL/GenBank/DDBJ databases">
        <authorList>
            <consortium name="Lawrence Berkeley National Laboratory"/>
            <person name="Haridas S."/>
            <person name="Hensen N."/>
            <person name="Bonometti L."/>
            <person name="Westerberg I."/>
            <person name="Brannstrom I.O."/>
            <person name="Guillou S."/>
            <person name="Cros-Aarteil S."/>
            <person name="Calhoun S."/>
            <person name="Kuo A."/>
            <person name="Mondo S."/>
            <person name="Pangilinan J."/>
            <person name="Riley R."/>
            <person name="Labutti K."/>
            <person name="Andreopoulos B."/>
            <person name="Lipzen A."/>
            <person name="Chen C."/>
            <person name="Yanf M."/>
            <person name="Daum C."/>
            <person name="Ng V."/>
            <person name="Clum A."/>
            <person name="Steindorff A."/>
            <person name="Ohm R."/>
            <person name="Martin F."/>
            <person name="Silar P."/>
            <person name="Natvig D."/>
            <person name="Lalanne C."/>
            <person name="Gautier V."/>
            <person name="Ament-Velasquez S.L."/>
            <person name="Kruys A."/>
            <person name="Hutchinson M.I."/>
            <person name="Powell A.J."/>
            <person name="Barry K."/>
            <person name="Miller A.N."/>
            <person name="Grigoriev I.V."/>
            <person name="Debuchy R."/>
            <person name="Gladieux P."/>
            <person name="Thoren M.H."/>
            <person name="Johannesson H."/>
        </authorList>
    </citation>
    <scope>NUCLEOTIDE SEQUENCE</scope>
    <source>
        <strain evidence="8">CBS 955.72</strain>
    </source>
</reference>
<dbReference type="EMBL" id="JAUIQD010000008">
    <property type="protein sequence ID" value="KAK3341285.1"/>
    <property type="molecule type" value="Genomic_DNA"/>
</dbReference>
<dbReference type="InterPro" id="IPR007941">
    <property type="entry name" value="DUF726"/>
</dbReference>
<feature type="region of interest" description="Disordered" evidence="6">
    <location>
        <begin position="41"/>
        <end position="60"/>
    </location>
</feature>
<dbReference type="PANTHER" id="PTHR17920">
    <property type="entry name" value="TRANSMEMBRANE AND COILED-COIL DOMAIN-CONTAINING PROTEIN 4 TMCO4"/>
    <property type="match status" value="1"/>
</dbReference>
<dbReference type="AlphaFoldDB" id="A0AAJ0H5Z7"/>
<dbReference type="Pfam" id="PF05277">
    <property type="entry name" value="DUF726"/>
    <property type="match status" value="1"/>
</dbReference>
<feature type="transmembrane region" description="Helical" evidence="7">
    <location>
        <begin position="252"/>
        <end position="274"/>
    </location>
</feature>
<evidence type="ECO:0000256" key="7">
    <source>
        <dbReference type="SAM" id="Phobius"/>
    </source>
</evidence>
<comment type="similarity">
    <text evidence="2">Belongs to the TMCO4 family.</text>
</comment>
<dbReference type="Gene3D" id="3.40.50.1820">
    <property type="entry name" value="alpha/beta hydrolase"/>
    <property type="match status" value="1"/>
</dbReference>
<dbReference type="PANTHER" id="PTHR17920:SF22">
    <property type="entry name" value="DUF726 DOMAIN PROTEIN (AFU_ORTHOLOGUE AFUA_2G12860)"/>
    <property type="match status" value="1"/>
</dbReference>
<comment type="subcellular location">
    <subcellularLocation>
        <location evidence="1">Membrane</location>
        <topology evidence="1">Multi-pass membrane protein</topology>
    </subcellularLocation>
</comment>
<evidence type="ECO:0000313" key="9">
    <source>
        <dbReference type="Proteomes" id="UP001275084"/>
    </source>
</evidence>
<dbReference type="SUPFAM" id="SSF53474">
    <property type="entry name" value="alpha/beta-Hydrolases"/>
    <property type="match status" value="1"/>
</dbReference>
<feature type="region of interest" description="Disordered" evidence="6">
    <location>
        <begin position="635"/>
        <end position="726"/>
    </location>
</feature>
<evidence type="ECO:0008006" key="10">
    <source>
        <dbReference type="Google" id="ProtNLM"/>
    </source>
</evidence>
<evidence type="ECO:0000256" key="3">
    <source>
        <dbReference type="ARBA" id="ARBA00022692"/>
    </source>
</evidence>
<sequence length="822" mass="89159">MAPLATDPRQLLIVLNLAKRKALYTLITEIAQWMRSHIELGSPPHKNNDSSGDGSHPVPSPELVRLRAEALAHFDTWRRDLIGKLREALSAPDDAKIAEQRRKRTELIAQRRIEVPAAGENLIDFGDPGGGPGGGVETTKAERAKAVATLQASYHPIPTRLVAIPAEDREEALSCVLLLLLSAGKYSAESRVLAVHLASALEVPLSVLNTEEAEIATSLLKTTAEAVRQKNQPMSADAEAQKRKQDNQASRYWKVGLASVAGAAIIGVTGGLAAPMVAGAIGGIMGSVGLGGVASFLGLFWMNGALVGTLFGAFGGTMTGEMVDQYAREVEDFRFIPLEEERGSRRGGQKGRRLRVTIGVNGWLNSPDDITKPWRLLGDDSEVFALRYEMKSLLGLGKSLQELVSSYAWSYVKMEILKRTVLATLWSALWPAYLLSVASSIDNPFSLAKNRSEKAGEILADALINRVQGERPVTLVGYSLGARTIYSCLRSLAERRAFGLVETVVFIGAPVPSNRSNWMAMRSVVSGKIFNIYSENDYLLAFLYRATSIQLGIAGLQEIKDIDGVENLDLSEEVQGHLRYPNLIEKILARCEFPIAKGAATEPIGKDEDTITLQDTDRSQVGTLIELDHLTIEERPKPARQVSIQNSIPNGPPPPELPQSPQRGKQRVTVTRAVASSLPTSGPLGASTDPLSIQHPFSGAVPPRDPLPRSVTAPAPATAFPPPMGPTGYGPSKFKTISMDQPNLKYLGTARDMALKPKTDGIPQPRNPPAYESSHEQGFQNKPAVEKHKDEDDDEDEGYGIKMVDNDSDDDFAHVEPIPIED</sequence>
<dbReference type="InterPro" id="IPR029058">
    <property type="entry name" value="AB_hydrolase_fold"/>
</dbReference>